<evidence type="ECO:0000256" key="2">
    <source>
        <dbReference type="SAM" id="MobiDB-lite"/>
    </source>
</evidence>
<name>A0A329RPF4_9STRA</name>
<proteinExistence type="predicted"/>
<dbReference type="EMBL" id="MJFZ01000736">
    <property type="protein sequence ID" value="RAW25576.1"/>
    <property type="molecule type" value="Genomic_DNA"/>
</dbReference>
<dbReference type="AlphaFoldDB" id="A0A329RPF4"/>
<keyword evidence="4" id="KW-1185">Reference proteome</keyword>
<feature type="coiled-coil region" evidence="1">
    <location>
        <begin position="32"/>
        <end position="89"/>
    </location>
</feature>
<organism evidence="3 4">
    <name type="scientific">Phytophthora cactorum</name>
    <dbReference type="NCBI Taxonomy" id="29920"/>
    <lineage>
        <taxon>Eukaryota</taxon>
        <taxon>Sar</taxon>
        <taxon>Stramenopiles</taxon>
        <taxon>Oomycota</taxon>
        <taxon>Peronosporomycetes</taxon>
        <taxon>Peronosporales</taxon>
        <taxon>Peronosporaceae</taxon>
        <taxon>Phytophthora</taxon>
    </lineage>
</organism>
<keyword evidence="1" id="KW-0175">Coiled coil</keyword>
<protein>
    <submittedName>
        <fullName evidence="3">Uncharacterized protein</fullName>
    </submittedName>
</protein>
<reference evidence="3 4" key="1">
    <citation type="submission" date="2018-01" db="EMBL/GenBank/DDBJ databases">
        <title>Draft genome of the strawberry crown rot pathogen Phytophthora cactorum.</title>
        <authorList>
            <person name="Armitage A.D."/>
            <person name="Lysoe E."/>
            <person name="Nellist C.F."/>
            <person name="Harrison R.J."/>
            <person name="Brurberg M.B."/>
        </authorList>
    </citation>
    <scope>NUCLEOTIDE SEQUENCE [LARGE SCALE GENOMIC DNA]</scope>
    <source>
        <strain evidence="3 4">10300</strain>
    </source>
</reference>
<dbReference type="STRING" id="29920.A0A329RPF4"/>
<comment type="caution">
    <text evidence="3">The sequence shown here is derived from an EMBL/GenBank/DDBJ whole genome shotgun (WGS) entry which is preliminary data.</text>
</comment>
<feature type="region of interest" description="Disordered" evidence="2">
    <location>
        <begin position="105"/>
        <end position="124"/>
    </location>
</feature>
<evidence type="ECO:0000313" key="4">
    <source>
        <dbReference type="Proteomes" id="UP000251314"/>
    </source>
</evidence>
<feature type="compositionally biased region" description="Basic and acidic residues" evidence="2">
    <location>
        <begin position="107"/>
        <end position="124"/>
    </location>
</feature>
<evidence type="ECO:0000256" key="1">
    <source>
        <dbReference type="SAM" id="Coils"/>
    </source>
</evidence>
<gene>
    <name evidence="3" type="ORF">PC110_g18012</name>
</gene>
<accession>A0A329RPF4</accession>
<dbReference type="Proteomes" id="UP000251314">
    <property type="component" value="Unassembled WGS sequence"/>
</dbReference>
<sequence>MDADKRPRNEEGEMVFTPRMLDYIHGAREKEARKHEVEKDRLKKDNMKLTEELKRLIRAPQGSLALSEVERHEKELAKQHERRDIVAREEKIDLLNRMAQKDALMAQKDKETQEPLASKDKGTKELLVQKDNETKELLAQKDKETKELLAQQDARMAQKDKDYQEIIEKKNTPIEKKDKDYQHLIEKKEVCALQENRHNQNRLDSAAAFHLRLAYANQARVHKTANVVHDFLTTNQQTLNTYGAAVIRTLPRDFKQPSSLKAVFQVRSGLNADTIRKRSVDDIADTYRPQPVDTKTVVLFTNMADMKVFFCQECGKAVKLVFEEQQLTEEDQYVDAEIAMSEVLTKVRVPAGDRGAVTYLTCRVTDMTSSIDDGVNRLQSRIEEFALDEPDEEEDAVEKIELE</sequence>
<dbReference type="VEuPathDB" id="FungiDB:PC110_g18012"/>
<evidence type="ECO:0000313" key="3">
    <source>
        <dbReference type="EMBL" id="RAW25576.1"/>
    </source>
</evidence>